<accession>A0A2U1J7G9</accession>
<dbReference type="PANTHER" id="PTHR13605">
    <property type="entry name" value="ER MEMBRANE PROTEIN COMPLEX SUBUNIT 7"/>
    <property type="match status" value="1"/>
</dbReference>
<comment type="subcellular location">
    <subcellularLocation>
        <location evidence="1 12">Mitochondrion inner membrane</location>
        <topology evidence="1 12">Single-pass membrane protein</topology>
    </subcellularLocation>
</comment>
<evidence type="ECO:0000256" key="10">
    <source>
        <dbReference type="ARBA" id="ARBA00023128"/>
    </source>
</evidence>
<dbReference type="AlphaFoldDB" id="A0A2U1J7G9"/>
<evidence type="ECO:0000256" key="1">
    <source>
        <dbReference type="ARBA" id="ARBA00004434"/>
    </source>
</evidence>
<gene>
    <name evidence="14" type="ORF">BB558_003019</name>
</gene>
<feature type="transmembrane region" description="Helical" evidence="12">
    <location>
        <begin position="241"/>
        <end position="258"/>
    </location>
</feature>
<evidence type="ECO:0000313" key="15">
    <source>
        <dbReference type="Proteomes" id="UP000245591"/>
    </source>
</evidence>
<dbReference type="GO" id="GO:0006122">
    <property type="term" value="P:mitochondrial electron transport, ubiquinol to cytochrome c"/>
    <property type="evidence" value="ECO:0007669"/>
    <property type="project" value="UniProtKB-UniRule"/>
</dbReference>
<keyword evidence="3 12" id="KW-0813">Transport</keyword>
<dbReference type="Gene3D" id="1.20.5.210">
    <property type="entry name" value="Cytochrome b-c1 complex subunit 8"/>
    <property type="match status" value="1"/>
</dbReference>
<evidence type="ECO:0000256" key="9">
    <source>
        <dbReference type="ARBA" id="ARBA00022989"/>
    </source>
</evidence>
<dbReference type="PANTHER" id="PTHR13605:SF4">
    <property type="entry name" value="ER MEMBRANE PROTEIN COMPLEX SUBUNIT 7"/>
    <property type="match status" value="1"/>
</dbReference>
<dbReference type="InterPro" id="IPR019008">
    <property type="entry name" value="Beta_sandwich_EMC7"/>
</dbReference>
<keyword evidence="11 12" id="KW-0472">Membrane</keyword>
<evidence type="ECO:0000256" key="8">
    <source>
        <dbReference type="ARBA" id="ARBA00022982"/>
    </source>
</evidence>
<evidence type="ECO:0000256" key="4">
    <source>
        <dbReference type="ARBA" id="ARBA00022660"/>
    </source>
</evidence>
<sequence>MPYLIFSLQFLFSSADTSKLYKIRGKIIENEVLSDPSTLSPETRIILNGGQKVGFLQADGSFYINNVGLGEHTLEVENVEYTFPKLLLKIEIKDEKAVVSAWYYEPGYEYSLEAKSLPFPLKISALQKRIFIMEREGFNILGMFKNPYMLMVGVSMVIIFFVPKLQESMTEEEIEVSNQMFAKTKPKPIDFRGYSGWWGAMGGPKEKGFVTYTLSPFQLKAMKGVLSRGPTNMLRRTAAQVPYILPAFLLLWGVTSYGKTRYEYLHSKAGHHENH</sequence>
<keyword evidence="15" id="KW-1185">Reference proteome</keyword>
<dbReference type="Pfam" id="PF02939">
    <property type="entry name" value="UcrQ"/>
    <property type="match status" value="1"/>
</dbReference>
<dbReference type="GO" id="GO:0072546">
    <property type="term" value="C:EMC complex"/>
    <property type="evidence" value="ECO:0007669"/>
    <property type="project" value="TreeGrafter"/>
</dbReference>
<reference evidence="14 15" key="1">
    <citation type="journal article" date="2018" name="MBio">
        <title>Comparative Genomics Reveals the Core Gene Toolbox for the Fungus-Insect Symbiosis.</title>
        <authorList>
            <person name="Wang Y."/>
            <person name="Stata M."/>
            <person name="Wang W."/>
            <person name="Stajich J.E."/>
            <person name="White M.M."/>
            <person name="Moncalvo J.M."/>
        </authorList>
    </citation>
    <scope>NUCLEOTIDE SEQUENCE [LARGE SCALE GENOMIC DNA]</scope>
    <source>
        <strain evidence="14 15">AUS-126-30</strain>
    </source>
</reference>
<keyword evidence="10 12" id="KW-0496">Mitochondrion</keyword>
<comment type="caution">
    <text evidence="12">Lacks conserved residue(s) required for the propagation of feature annotation.</text>
</comment>
<evidence type="ECO:0000259" key="13">
    <source>
        <dbReference type="Pfam" id="PF09430"/>
    </source>
</evidence>
<evidence type="ECO:0000256" key="2">
    <source>
        <dbReference type="ARBA" id="ARBA00007668"/>
    </source>
</evidence>
<keyword evidence="4 12" id="KW-0679">Respiratory chain</keyword>
<evidence type="ECO:0000256" key="3">
    <source>
        <dbReference type="ARBA" id="ARBA00022448"/>
    </source>
</evidence>
<evidence type="ECO:0000256" key="7">
    <source>
        <dbReference type="ARBA" id="ARBA00022792"/>
    </source>
</evidence>
<keyword evidence="5 12" id="KW-0812">Transmembrane</keyword>
<evidence type="ECO:0000256" key="12">
    <source>
        <dbReference type="RuleBase" id="RU368118"/>
    </source>
</evidence>
<keyword evidence="6" id="KW-0732">Signal</keyword>
<dbReference type="EMBL" id="MBFU01000265">
    <property type="protein sequence ID" value="PWA00913.1"/>
    <property type="molecule type" value="Genomic_DNA"/>
</dbReference>
<dbReference type="InterPro" id="IPR036642">
    <property type="entry name" value="Cyt_bc1_su8_sf"/>
</dbReference>
<feature type="domain" description="ER membrane protein complex subunit 7 beta-sandwich" evidence="13">
    <location>
        <begin position="36"/>
        <end position="151"/>
    </location>
</feature>
<keyword evidence="7 12" id="KW-0999">Mitochondrion inner membrane</keyword>
<dbReference type="GO" id="GO:0005743">
    <property type="term" value="C:mitochondrial inner membrane"/>
    <property type="evidence" value="ECO:0007669"/>
    <property type="project" value="UniProtKB-SubCell"/>
</dbReference>
<dbReference type="Proteomes" id="UP000245591">
    <property type="component" value="Unassembled WGS sequence"/>
</dbReference>
<protein>
    <recommendedName>
        <fullName evidence="12">Cytochrome b-c1 complex subunit 8</fullName>
    </recommendedName>
    <alternativeName>
        <fullName evidence="12">Complex III subunit 8</fullName>
    </alternativeName>
</protein>
<feature type="transmembrane region" description="Helical" evidence="12">
    <location>
        <begin position="148"/>
        <end position="165"/>
    </location>
</feature>
<comment type="caution">
    <text evidence="14">The sequence shown here is derived from an EMBL/GenBank/DDBJ whole genome shotgun (WGS) entry which is preliminary data.</text>
</comment>
<comment type="subunit">
    <text evidence="12">Component of the ubiquinol-cytochrome c oxidoreductase (cytochrome b-c1 complex, complex III, CIII), a multisubunit enzyme composed of 3 respiratory subunits cytochrome b, cytochrome c1 and Rieske protein, 2 core protein subunits, and additional low-molecular weight protein subunits. The complex exists as an obligatory dimer and forms supercomplexes (SCs) in the inner mitochondrial membrane with cytochrome c oxidase (complex IV, CIV).</text>
</comment>
<evidence type="ECO:0000313" key="14">
    <source>
        <dbReference type="EMBL" id="PWA00913.1"/>
    </source>
</evidence>
<dbReference type="InterPro" id="IPR004205">
    <property type="entry name" value="Cyt_bc1_su8"/>
</dbReference>
<organism evidence="14 15">
    <name type="scientific">Smittium angustum</name>
    <dbReference type="NCBI Taxonomy" id="133377"/>
    <lineage>
        <taxon>Eukaryota</taxon>
        <taxon>Fungi</taxon>
        <taxon>Fungi incertae sedis</taxon>
        <taxon>Zoopagomycota</taxon>
        <taxon>Kickxellomycotina</taxon>
        <taxon>Harpellomycetes</taxon>
        <taxon>Harpellales</taxon>
        <taxon>Legeriomycetaceae</taxon>
        <taxon>Smittium</taxon>
    </lineage>
</organism>
<name>A0A2U1J7G9_SMIAN</name>
<dbReference type="SUPFAM" id="SSF81508">
    <property type="entry name" value="Ubiquinone-binding protein QP-C of cytochrome bc1 complex (Ubiquinol-cytochrome c reductase)"/>
    <property type="match status" value="1"/>
</dbReference>
<evidence type="ECO:0000256" key="11">
    <source>
        <dbReference type="ARBA" id="ARBA00023136"/>
    </source>
</evidence>
<evidence type="ECO:0000256" key="5">
    <source>
        <dbReference type="ARBA" id="ARBA00022692"/>
    </source>
</evidence>
<comment type="similarity">
    <text evidence="2 12">Belongs to the UQCRQ/QCR8 family.</text>
</comment>
<evidence type="ECO:0000256" key="6">
    <source>
        <dbReference type="ARBA" id="ARBA00022729"/>
    </source>
</evidence>
<keyword evidence="9 12" id="KW-1133">Transmembrane helix</keyword>
<dbReference type="Pfam" id="PF09430">
    <property type="entry name" value="EMC7_beta-sandw"/>
    <property type="match status" value="1"/>
</dbReference>
<proteinExistence type="inferred from homology"/>
<comment type="function">
    <text evidence="12">Component of the ubiquinol-cytochrome c oxidoreductase, a multisubunit transmembrane complex that is part of the mitochondrial electron transport chain which drives oxidative phosphorylation. The complex plays an important role in the uptake of multiple carbon sources present in different host niches.</text>
</comment>
<keyword evidence="8 12" id="KW-0249">Electron transport</keyword>
<dbReference type="InterPro" id="IPR039163">
    <property type="entry name" value="EMC7"/>
</dbReference>
<dbReference type="GO" id="GO:0045275">
    <property type="term" value="C:respiratory chain complex III"/>
    <property type="evidence" value="ECO:0007669"/>
    <property type="project" value="UniProtKB-UniRule"/>
</dbReference>